<reference evidence="2 3" key="1">
    <citation type="submission" date="2015-09" db="EMBL/GenBank/DDBJ databases">
        <title>Draft Genome Sequence of Pseudoalteromonas lipolytica UCD-48B.</title>
        <authorList>
            <person name="Krusor M."/>
            <person name="Coil D.A."/>
            <person name="Lang J.M."/>
            <person name="Eisen J.A."/>
            <person name="Alexiev A."/>
        </authorList>
    </citation>
    <scope>NUCLEOTIDE SEQUENCE [LARGE SCALE GENOMIC DNA]</scope>
    <source>
        <strain evidence="2 3">UCD-48B</strain>
    </source>
</reference>
<dbReference type="EMBL" id="LJTC01000005">
    <property type="protein sequence ID" value="KPM83835.1"/>
    <property type="molecule type" value="Genomic_DNA"/>
</dbReference>
<feature type="signal peptide" evidence="1">
    <location>
        <begin position="1"/>
        <end position="26"/>
    </location>
</feature>
<feature type="chain" id="PRO_5006138525" description="Twin-arginine translocation pathway signal" evidence="1">
    <location>
        <begin position="27"/>
        <end position="170"/>
    </location>
</feature>
<evidence type="ECO:0008006" key="4">
    <source>
        <dbReference type="Google" id="ProtNLM"/>
    </source>
</evidence>
<gene>
    <name evidence="2" type="ORF">AOG27_09335</name>
</gene>
<evidence type="ECO:0000313" key="3">
    <source>
        <dbReference type="Proteomes" id="UP000050378"/>
    </source>
</evidence>
<dbReference type="STRING" id="570156.AOG27_09335"/>
<name>A0A0P7EKZ0_9GAMM</name>
<dbReference type="OrthoDB" id="6313174at2"/>
<accession>A0A0P7EKZ0</accession>
<sequence length="170" mass="18980">MADLQRRNAIKCLAALFGAAITPVAATQLFDKTDDNHFEVLKAAAHRDVVTQMQAVILELEPNDQLYFNLVAFTDLMLANTLTLTERTACVKGAELIAEGVLSSSQLVNKLTSLFTISSQQQQRIIAQQALPFSEVSLDKRDEYLIYKCIFTVREFLLLGYFTSEKLQAS</sequence>
<protein>
    <recommendedName>
        <fullName evidence="4">Twin-arginine translocation pathway signal</fullName>
    </recommendedName>
</protein>
<dbReference type="PATRIC" id="fig|570156.3.peg.2936"/>
<dbReference type="Proteomes" id="UP000050378">
    <property type="component" value="Unassembled WGS sequence"/>
</dbReference>
<proteinExistence type="predicted"/>
<evidence type="ECO:0000256" key="1">
    <source>
        <dbReference type="SAM" id="SignalP"/>
    </source>
</evidence>
<dbReference type="AlphaFoldDB" id="A0A0P7EKZ0"/>
<evidence type="ECO:0000313" key="2">
    <source>
        <dbReference type="EMBL" id="KPM83835.1"/>
    </source>
</evidence>
<organism evidence="2 3">
    <name type="scientific">Pseudoalteromonas lipolytica</name>
    <dbReference type="NCBI Taxonomy" id="570156"/>
    <lineage>
        <taxon>Bacteria</taxon>
        <taxon>Pseudomonadati</taxon>
        <taxon>Pseudomonadota</taxon>
        <taxon>Gammaproteobacteria</taxon>
        <taxon>Alteromonadales</taxon>
        <taxon>Pseudoalteromonadaceae</taxon>
        <taxon>Pseudoalteromonas</taxon>
    </lineage>
</organism>
<comment type="caution">
    <text evidence="2">The sequence shown here is derived from an EMBL/GenBank/DDBJ whole genome shotgun (WGS) entry which is preliminary data.</text>
</comment>
<dbReference type="RefSeq" id="WP_054552750.1">
    <property type="nucleotide sequence ID" value="NZ_LJTC01000005.1"/>
</dbReference>
<keyword evidence="1" id="KW-0732">Signal</keyword>